<dbReference type="Gene3D" id="2.30.29.30">
    <property type="entry name" value="Pleckstrin-homology domain (PH domain)/Phosphotyrosine-binding domain (PTB)"/>
    <property type="match status" value="1"/>
</dbReference>
<evidence type="ECO:0000256" key="3">
    <source>
        <dbReference type="ARBA" id="ARBA00022989"/>
    </source>
</evidence>
<name>A0A816S1M6_9BILA</name>
<dbReference type="SMART" id="SM00568">
    <property type="entry name" value="GRAM"/>
    <property type="match status" value="1"/>
</dbReference>
<proteinExistence type="predicted"/>
<accession>A0A816S1M6</accession>
<comment type="caution">
    <text evidence="8">The sequence shown here is derived from an EMBL/GenBank/DDBJ whole genome shotgun (WGS) entry which is preliminary data.</text>
</comment>
<evidence type="ECO:0000256" key="6">
    <source>
        <dbReference type="SAM" id="Phobius"/>
    </source>
</evidence>
<dbReference type="GO" id="GO:0032366">
    <property type="term" value="P:intracellular sterol transport"/>
    <property type="evidence" value="ECO:0007669"/>
    <property type="project" value="TreeGrafter"/>
</dbReference>
<keyword evidence="2 6" id="KW-0812">Transmembrane</keyword>
<dbReference type="InterPro" id="IPR051482">
    <property type="entry name" value="Cholesterol_transport"/>
</dbReference>
<dbReference type="PROSITE" id="PS51778">
    <property type="entry name" value="VAST"/>
    <property type="match status" value="1"/>
</dbReference>
<dbReference type="Pfam" id="PF02893">
    <property type="entry name" value="GRAM"/>
    <property type="match status" value="1"/>
</dbReference>
<dbReference type="PANTHER" id="PTHR23319:SF4">
    <property type="entry name" value="GRAM DOMAIN CONTAINING 1B, ISOFORM E"/>
    <property type="match status" value="1"/>
</dbReference>
<comment type="subcellular location">
    <subcellularLocation>
        <location evidence="1">Membrane</location>
        <topology evidence="1">Single-pass membrane protein</topology>
    </subcellularLocation>
</comment>
<dbReference type="GO" id="GO:0032934">
    <property type="term" value="F:sterol binding"/>
    <property type="evidence" value="ECO:0007669"/>
    <property type="project" value="TreeGrafter"/>
</dbReference>
<evidence type="ECO:0000256" key="2">
    <source>
        <dbReference type="ARBA" id="ARBA00022692"/>
    </source>
</evidence>
<sequence>MSYVPHDSESQGIELVDNDRTVRQRALHSHVNFKPTTVIDHIKTKVQGKRSTHSNSKDASIVANNNNSNINSNINNNHNNNNNNTKYTSQEYIKSATKQALPMPLTQSNSTLPKLSDRNSFASQDNTFTDRTTSISAQPETLVNGSQNIDKDENSTRTVDWRIDTMDSDVETNHVSTTGKSLPASINQYNTIKQRPLVRCRTFQIRDDDFNLIFNDLPSNEQLIIAYPCAWRKDIFMHGKMFLSVNYVCFYACFLKWSESLCIAYKDIISITREKSAKVVPNAIKLRTKNQEHFVASYIPRERIFIAIFRLWQNALLEQQLNYEQLRDVVYSGQMNNEESSDESDASIEQENNNRYIVNDFVHSQSLSQMHSNPSVKSALVSMTANDEFSSSLPSPKPIIYAQTCPCETHLSKTFADRIFLCDIDALFELVFGDNPFTHAYHDSQKLLDYAIGEWLVNRETGKRQRQVTYRAITQSILGTNTLFCTEKQTIEFEMSHSVYVVRTNVYNEGMKYTDAFFVATQFCLFQSDAEHCALRITAQIKYVKNVNAIARRNRIFFVYHFLCLDLLAFIEKNANGSIESGVHNLIQRLEIRQERLNNRDSNRKRVSTLKQTTPETKDEVKSPIEKKERVSFSSSIPPNDRVTMNEHALSTRFILNVTVFLGVFLILLHIYLCNKLHAIDQALFAPDVTCLNQCKAACTKKTIHFAYYLPNAFSLIFNSCLKTTLTMVRRKLKLSTFRWFYNTIAFILGIVPESSPIRRLSTKRYNRRIYITRRNKHTKAPTRRKCLQIDSNQSTSAKTNDICRISELTTIFNNNSNNRNLEDVICDNRNVNRSTEDHQKYILCIRVENKNEAESIQNLLIKHAKPFKDSRIINLQELTPSPTAGITVTHEDASTMTYTDHMCHQLAACASFMSQTENVRRLKALQYIRLFIEMCKEDFFNYLINEEHLCQQKTSTIYRIIKEFLTAIYQSEYEQTRKNTANRLE</sequence>
<evidence type="ECO:0000256" key="1">
    <source>
        <dbReference type="ARBA" id="ARBA00004167"/>
    </source>
</evidence>
<keyword evidence="3 6" id="KW-1133">Transmembrane helix</keyword>
<evidence type="ECO:0000313" key="8">
    <source>
        <dbReference type="EMBL" id="CAF2079652.1"/>
    </source>
</evidence>
<organism evidence="8 9">
    <name type="scientific">Rotaria magnacalcarata</name>
    <dbReference type="NCBI Taxonomy" id="392030"/>
    <lineage>
        <taxon>Eukaryota</taxon>
        <taxon>Metazoa</taxon>
        <taxon>Spiralia</taxon>
        <taxon>Gnathifera</taxon>
        <taxon>Rotifera</taxon>
        <taxon>Eurotatoria</taxon>
        <taxon>Bdelloidea</taxon>
        <taxon>Philodinida</taxon>
        <taxon>Philodinidae</taxon>
        <taxon>Rotaria</taxon>
    </lineage>
</organism>
<dbReference type="CDD" id="cd13220">
    <property type="entry name" value="PH-GRAM_GRAMDC"/>
    <property type="match status" value="1"/>
</dbReference>
<evidence type="ECO:0000256" key="4">
    <source>
        <dbReference type="ARBA" id="ARBA00023136"/>
    </source>
</evidence>
<dbReference type="InterPro" id="IPR031968">
    <property type="entry name" value="VASt"/>
</dbReference>
<dbReference type="GO" id="GO:0120015">
    <property type="term" value="F:sterol transfer activity"/>
    <property type="evidence" value="ECO:0007669"/>
    <property type="project" value="TreeGrafter"/>
</dbReference>
<dbReference type="GO" id="GO:0005789">
    <property type="term" value="C:endoplasmic reticulum membrane"/>
    <property type="evidence" value="ECO:0007669"/>
    <property type="project" value="TreeGrafter"/>
</dbReference>
<dbReference type="InterPro" id="IPR011993">
    <property type="entry name" value="PH-like_dom_sf"/>
</dbReference>
<gene>
    <name evidence="8" type="ORF">MBJ925_LOCUS18242</name>
</gene>
<feature type="region of interest" description="Disordered" evidence="5">
    <location>
        <begin position="66"/>
        <end position="85"/>
    </location>
</feature>
<dbReference type="AlphaFoldDB" id="A0A816S1M6"/>
<feature type="region of interest" description="Disordered" evidence="5">
    <location>
        <begin position="603"/>
        <end position="623"/>
    </location>
</feature>
<dbReference type="EMBL" id="CAJNRE010009126">
    <property type="protein sequence ID" value="CAF2079652.1"/>
    <property type="molecule type" value="Genomic_DNA"/>
</dbReference>
<evidence type="ECO:0000313" key="9">
    <source>
        <dbReference type="Proteomes" id="UP000663824"/>
    </source>
</evidence>
<keyword evidence="4 6" id="KW-0472">Membrane</keyword>
<dbReference type="Pfam" id="PF16016">
    <property type="entry name" value="VASt"/>
    <property type="match status" value="1"/>
</dbReference>
<dbReference type="PANTHER" id="PTHR23319">
    <property type="entry name" value="GRAM DOMAIN CONTAINING 1B, ISOFORM E"/>
    <property type="match status" value="1"/>
</dbReference>
<protein>
    <recommendedName>
        <fullName evidence="7">VASt domain-containing protein</fullName>
    </recommendedName>
</protein>
<feature type="transmembrane region" description="Helical" evidence="6">
    <location>
        <begin position="654"/>
        <end position="673"/>
    </location>
</feature>
<dbReference type="InterPro" id="IPR004182">
    <property type="entry name" value="GRAM"/>
</dbReference>
<feature type="domain" description="VASt" evidence="7">
    <location>
        <begin position="410"/>
        <end position="591"/>
    </location>
</feature>
<evidence type="ECO:0000256" key="5">
    <source>
        <dbReference type="SAM" id="MobiDB-lite"/>
    </source>
</evidence>
<evidence type="ECO:0000259" key="7">
    <source>
        <dbReference type="PROSITE" id="PS51778"/>
    </source>
</evidence>
<feature type="compositionally biased region" description="Low complexity" evidence="5">
    <location>
        <begin position="66"/>
        <end position="84"/>
    </location>
</feature>
<dbReference type="GO" id="GO:0140268">
    <property type="term" value="C:endoplasmic reticulum-plasma membrane contact site"/>
    <property type="evidence" value="ECO:0007669"/>
    <property type="project" value="TreeGrafter"/>
</dbReference>
<dbReference type="Proteomes" id="UP000663824">
    <property type="component" value="Unassembled WGS sequence"/>
</dbReference>
<reference evidence="8" key="1">
    <citation type="submission" date="2021-02" db="EMBL/GenBank/DDBJ databases">
        <authorList>
            <person name="Nowell W R."/>
        </authorList>
    </citation>
    <scope>NUCLEOTIDE SEQUENCE</scope>
</reference>
<dbReference type="GO" id="GO:0005886">
    <property type="term" value="C:plasma membrane"/>
    <property type="evidence" value="ECO:0007669"/>
    <property type="project" value="TreeGrafter"/>
</dbReference>